<gene>
    <name evidence="3" type="ORF">QQX04_12080</name>
</gene>
<dbReference type="Gene3D" id="2.40.50.140">
    <property type="entry name" value="Nucleic acid-binding proteins"/>
    <property type="match status" value="1"/>
</dbReference>
<proteinExistence type="predicted"/>
<dbReference type="GO" id="GO:0003677">
    <property type="term" value="F:DNA binding"/>
    <property type="evidence" value="ECO:0007669"/>
    <property type="project" value="UniProtKB-KW"/>
</dbReference>
<reference evidence="3" key="1">
    <citation type="submission" date="2023-06" db="EMBL/GenBank/DDBJ databases">
        <title>SYSU T00b26.</title>
        <authorList>
            <person name="Gao L."/>
            <person name="Fang B.-Z."/>
            <person name="Li W.-J."/>
        </authorList>
    </citation>
    <scope>NUCLEOTIDE SEQUENCE</scope>
    <source>
        <strain evidence="3">SYSU T00b26</strain>
    </source>
</reference>
<evidence type="ECO:0000313" key="3">
    <source>
        <dbReference type="EMBL" id="MDN4473734.1"/>
    </source>
</evidence>
<dbReference type="InterPro" id="IPR000424">
    <property type="entry name" value="Primosome_PriB/ssb"/>
</dbReference>
<dbReference type="InterPro" id="IPR012340">
    <property type="entry name" value="NA-bd_OB-fold"/>
</dbReference>
<dbReference type="EMBL" id="JAUHPV010000007">
    <property type="protein sequence ID" value="MDN4473734.1"/>
    <property type="molecule type" value="Genomic_DNA"/>
</dbReference>
<evidence type="ECO:0000256" key="1">
    <source>
        <dbReference type="ARBA" id="ARBA00023125"/>
    </source>
</evidence>
<comment type="caution">
    <text evidence="3">The sequence shown here is derived from an EMBL/GenBank/DDBJ whole genome shotgun (WGS) entry which is preliminary data.</text>
</comment>
<dbReference type="PROSITE" id="PS50935">
    <property type="entry name" value="SSB"/>
    <property type="match status" value="1"/>
</dbReference>
<evidence type="ECO:0000313" key="4">
    <source>
        <dbReference type="Proteomes" id="UP001172738"/>
    </source>
</evidence>
<accession>A0ABT8G4U5</accession>
<dbReference type="Pfam" id="PF00436">
    <property type="entry name" value="SSB"/>
    <property type="match status" value="1"/>
</dbReference>
<dbReference type="RefSeq" id="WP_301129547.1">
    <property type="nucleotide sequence ID" value="NZ_JAUHPV010000007.1"/>
</dbReference>
<name>A0ABT8G4U5_9MICO</name>
<dbReference type="SUPFAM" id="SSF50249">
    <property type="entry name" value="Nucleic acid-binding proteins"/>
    <property type="match status" value="1"/>
</dbReference>
<keyword evidence="4" id="KW-1185">Reference proteome</keyword>
<dbReference type="CDD" id="cd04496">
    <property type="entry name" value="SSB_OBF"/>
    <property type="match status" value="1"/>
</dbReference>
<sequence length="99" mass="10347">MAYVATGRVASEPDFHELPDGSAICTFRLASSRRDRCGNPQTEWFTVRAVEDAVAARDLARKGAHLTVSGTLRAAPRESGTAGPAGMLIDSASVAAADD</sequence>
<organism evidence="3 4">
    <name type="scientific">Demequina zhanjiangensis</name>
    <dbReference type="NCBI Taxonomy" id="3051659"/>
    <lineage>
        <taxon>Bacteria</taxon>
        <taxon>Bacillati</taxon>
        <taxon>Actinomycetota</taxon>
        <taxon>Actinomycetes</taxon>
        <taxon>Micrococcales</taxon>
        <taxon>Demequinaceae</taxon>
        <taxon>Demequina</taxon>
    </lineage>
</organism>
<dbReference type="Proteomes" id="UP001172738">
    <property type="component" value="Unassembled WGS sequence"/>
</dbReference>
<protein>
    <submittedName>
        <fullName evidence="3">Single-stranded DNA-binding protein</fullName>
    </submittedName>
</protein>
<evidence type="ECO:0000256" key="2">
    <source>
        <dbReference type="PROSITE-ProRule" id="PRU00252"/>
    </source>
</evidence>
<keyword evidence="1 2" id="KW-0238">DNA-binding</keyword>